<dbReference type="EMBL" id="JADEWN010000009">
    <property type="protein sequence ID" value="MBE9189843.1"/>
    <property type="molecule type" value="Genomic_DNA"/>
</dbReference>
<name>A0ABR9UNH3_9CHRO</name>
<keyword evidence="2" id="KW-1185">Reference proteome</keyword>
<dbReference type="RefSeq" id="WP_193931073.1">
    <property type="nucleotide sequence ID" value="NZ_CAWPMZ010000150.1"/>
</dbReference>
<protein>
    <recommendedName>
        <fullName evidence="3">Nif11 domain-containing protein</fullName>
    </recommendedName>
</protein>
<evidence type="ECO:0000313" key="1">
    <source>
        <dbReference type="EMBL" id="MBE9189843.1"/>
    </source>
</evidence>
<organism evidence="1 2">
    <name type="scientific">Gloeocapsopsis crepidinum LEGE 06123</name>
    <dbReference type="NCBI Taxonomy" id="588587"/>
    <lineage>
        <taxon>Bacteria</taxon>
        <taxon>Bacillati</taxon>
        <taxon>Cyanobacteriota</taxon>
        <taxon>Cyanophyceae</taxon>
        <taxon>Oscillatoriophycideae</taxon>
        <taxon>Chroococcales</taxon>
        <taxon>Chroococcaceae</taxon>
        <taxon>Gloeocapsopsis</taxon>
    </lineage>
</organism>
<evidence type="ECO:0008006" key="3">
    <source>
        <dbReference type="Google" id="ProtNLM"/>
    </source>
</evidence>
<accession>A0ABR9UNH3</accession>
<comment type="caution">
    <text evidence="1">The sequence shown here is derived from an EMBL/GenBank/DDBJ whole genome shotgun (WGS) entry which is preliminary data.</text>
</comment>
<dbReference type="Proteomes" id="UP000651156">
    <property type="component" value="Unassembled WGS sequence"/>
</dbReference>
<evidence type="ECO:0000313" key="2">
    <source>
        <dbReference type="Proteomes" id="UP000651156"/>
    </source>
</evidence>
<gene>
    <name evidence="1" type="ORF">IQ230_05600</name>
</gene>
<reference evidence="1 2" key="1">
    <citation type="submission" date="2020-10" db="EMBL/GenBank/DDBJ databases">
        <authorList>
            <person name="Castelo-Branco R."/>
            <person name="Eusebio N."/>
            <person name="Adriana R."/>
            <person name="Vieira A."/>
            <person name="Brugerolle De Fraissinette N."/>
            <person name="Rezende De Castro R."/>
            <person name="Schneider M.P."/>
            <person name="Vasconcelos V."/>
            <person name="Leao P.N."/>
        </authorList>
    </citation>
    <scope>NUCLEOTIDE SEQUENCE [LARGE SCALE GENOMIC DNA]</scope>
    <source>
        <strain evidence="1 2">LEGE 06123</strain>
    </source>
</reference>
<proteinExistence type="predicted"/>
<sequence>MAIADLRKSDMMAHLLDALDAGKDIGHYGRLVFAMVARHFLSEKELIEYLQKDRDFSEEDARSLYKQVQGKDYNPPRRERVLEWQQHQDFPICPNPDDPDACNVYKDLQFPEEIYDQISEYHEQKGS</sequence>